<evidence type="ECO:0000256" key="1">
    <source>
        <dbReference type="SAM" id="SignalP"/>
    </source>
</evidence>
<keyword evidence="1" id="KW-0732">Signal</keyword>
<accession>A0A9N9CUW9</accession>
<feature type="chain" id="PRO_5040308656" evidence="1">
    <location>
        <begin position="25"/>
        <end position="169"/>
    </location>
</feature>
<feature type="domain" description="Membrane anchor Opy2 N-terminal" evidence="2">
    <location>
        <begin position="32"/>
        <end position="67"/>
    </location>
</feature>
<evidence type="ECO:0000313" key="3">
    <source>
        <dbReference type="EMBL" id="CAG8614884.1"/>
    </source>
</evidence>
<evidence type="ECO:0000313" key="4">
    <source>
        <dbReference type="Proteomes" id="UP000789405"/>
    </source>
</evidence>
<reference evidence="3" key="1">
    <citation type="submission" date="2021-06" db="EMBL/GenBank/DDBJ databases">
        <authorList>
            <person name="Kallberg Y."/>
            <person name="Tangrot J."/>
            <person name="Rosling A."/>
        </authorList>
    </citation>
    <scope>NUCLEOTIDE SEQUENCE</scope>
    <source>
        <strain evidence="3">MA453B</strain>
    </source>
</reference>
<name>A0A9N9CUW9_9GLOM</name>
<sequence>MALKFYFILTIVLTLLLVVTIDHAFVNAGDPCVTCPSPPKKCNPPCDDNHGCILTERTCSQCPKRTCQPKNNPTCVTCPVADCPVCNSTSKCWIQKNFCYTCGGAYCATSPLKLIYNKMEISDCVICPQIVPPCNPNPCPPNYKCYFFGQDCFTCGQSICVPESFNGTN</sequence>
<dbReference type="InterPro" id="IPR018571">
    <property type="entry name" value="Membrane_anchor_Opy2_N"/>
</dbReference>
<evidence type="ECO:0000259" key="2">
    <source>
        <dbReference type="Pfam" id="PF09463"/>
    </source>
</evidence>
<dbReference type="Proteomes" id="UP000789405">
    <property type="component" value="Unassembled WGS sequence"/>
</dbReference>
<organism evidence="3 4">
    <name type="scientific">Dentiscutata erythropus</name>
    <dbReference type="NCBI Taxonomy" id="1348616"/>
    <lineage>
        <taxon>Eukaryota</taxon>
        <taxon>Fungi</taxon>
        <taxon>Fungi incertae sedis</taxon>
        <taxon>Mucoromycota</taxon>
        <taxon>Glomeromycotina</taxon>
        <taxon>Glomeromycetes</taxon>
        <taxon>Diversisporales</taxon>
        <taxon>Gigasporaceae</taxon>
        <taxon>Dentiscutata</taxon>
    </lineage>
</organism>
<keyword evidence="4" id="KW-1185">Reference proteome</keyword>
<dbReference type="AlphaFoldDB" id="A0A9N9CUW9"/>
<dbReference type="Pfam" id="PF09463">
    <property type="entry name" value="Opy2"/>
    <property type="match status" value="1"/>
</dbReference>
<gene>
    <name evidence="3" type="ORF">DERYTH_LOCUS8332</name>
</gene>
<dbReference type="EMBL" id="CAJVPY010004281">
    <property type="protein sequence ID" value="CAG8614884.1"/>
    <property type="molecule type" value="Genomic_DNA"/>
</dbReference>
<protein>
    <submittedName>
        <fullName evidence="3">3376_t:CDS:1</fullName>
    </submittedName>
</protein>
<feature type="signal peptide" evidence="1">
    <location>
        <begin position="1"/>
        <end position="24"/>
    </location>
</feature>
<dbReference type="OrthoDB" id="2433032at2759"/>
<comment type="caution">
    <text evidence="3">The sequence shown here is derived from an EMBL/GenBank/DDBJ whole genome shotgun (WGS) entry which is preliminary data.</text>
</comment>
<proteinExistence type="predicted"/>